<dbReference type="InterPro" id="IPR050301">
    <property type="entry name" value="NTE"/>
</dbReference>
<protein>
    <submittedName>
        <fullName evidence="6">NTE family protein</fullName>
    </submittedName>
</protein>
<feature type="short sequence motif" description="GXSXG" evidence="4">
    <location>
        <begin position="49"/>
        <end position="53"/>
    </location>
</feature>
<dbReference type="AlphaFoldDB" id="A0A4R3HNZ1"/>
<evidence type="ECO:0000256" key="1">
    <source>
        <dbReference type="ARBA" id="ARBA00022801"/>
    </source>
</evidence>
<dbReference type="Pfam" id="PF12536">
    <property type="entry name" value="DUF3734"/>
    <property type="match status" value="1"/>
</dbReference>
<evidence type="ECO:0000256" key="4">
    <source>
        <dbReference type="PROSITE-ProRule" id="PRU01161"/>
    </source>
</evidence>
<evidence type="ECO:0000256" key="2">
    <source>
        <dbReference type="ARBA" id="ARBA00022963"/>
    </source>
</evidence>
<dbReference type="InterPro" id="IPR021095">
    <property type="entry name" value="DUF3734"/>
</dbReference>
<dbReference type="InterPro" id="IPR016035">
    <property type="entry name" value="Acyl_Trfase/lysoPLipase"/>
</dbReference>
<feature type="domain" description="PNPLA" evidence="5">
    <location>
        <begin position="18"/>
        <end position="225"/>
    </location>
</feature>
<keyword evidence="2 4" id="KW-0442">Lipid degradation</keyword>
<proteinExistence type="predicted"/>
<evidence type="ECO:0000313" key="7">
    <source>
        <dbReference type="Proteomes" id="UP000295382"/>
    </source>
</evidence>
<keyword evidence="1 4" id="KW-0378">Hydrolase</keyword>
<dbReference type="PANTHER" id="PTHR14226">
    <property type="entry name" value="NEUROPATHY TARGET ESTERASE/SWISS CHEESE D.MELANOGASTER"/>
    <property type="match status" value="1"/>
</dbReference>
<dbReference type="Pfam" id="PF01734">
    <property type="entry name" value="Patatin"/>
    <property type="match status" value="1"/>
</dbReference>
<dbReference type="GO" id="GO:0016042">
    <property type="term" value="P:lipid catabolic process"/>
    <property type="evidence" value="ECO:0007669"/>
    <property type="project" value="UniProtKB-UniRule"/>
</dbReference>
<dbReference type="InterPro" id="IPR002641">
    <property type="entry name" value="PNPLA_dom"/>
</dbReference>
<feature type="short sequence motif" description="DGA/G" evidence="4">
    <location>
        <begin position="212"/>
        <end position="214"/>
    </location>
</feature>
<keyword evidence="3 4" id="KW-0443">Lipid metabolism</keyword>
<name>A0A4R3HNZ1_PAULE</name>
<evidence type="ECO:0000256" key="3">
    <source>
        <dbReference type="ARBA" id="ARBA00023098"/>
    </source>
</evidence>
<reference evidence="6 7" key="1">
    <citation type="submission" date="2019-03" db="EMBL/GenBank/DDBJ databases">
        <title>Genomic Encyclopedia of Type Strains, Phase IV (KMG-IV): sequencing the most valuable type-strain genomes for metagenomic binning, comparative biology and taxonomic classification.</title>
        <authorList>
            <person name="Goeker M."/>
        </authorList>
    </citation>
    <scope>NUCLEOTIDE SEQUENCE [LARGE SCALE GENOMIC DNA]</scope>
    <source>
        <strain evidence="6 7">DSM 7445</strain>
    </source>
</reference>
<dbReference type="EMBL" id="SLZQ01000020">
    <property type="protein sequence ID" value="TCS32763.1"/>
    <property type="molecule type" value="Genomic_DNA"/>
</dbReference>
<dbReference type="Gene3D" id="3.40.1090.10">
    <property type="entry name" value="Cytosolic phospholipase A2 catalytic domain"/>
    <property type="match status" value="2"/>
</dbReference>
<evidence type="ECO:0000259" key="5">
    <source>
        <dbReference type="PROSITE" id="PS51635"/>
    </source>
</evidence>
<organism evidence="6 7">
    <name type="scientific">Paucimonas lemoignei</name>
    <name type="common">Pseudomonas lemoignei</name>
    <dbReference type="NCBI Taxonomy" id="29443"/>
    <lineage>
        <taxon>Bacteria</taxon>
        <taxon>Pseudomonadati</taxon>
        <taxon>Pseudomonadota</taxon>
        <taxon>Betaproteobacteria</taxon>
        <taxon>Burkholderiales</taxon>
        <taxon>Burkholderiaceae</taxon>
        <taxon>Paucimonas</taxon>
    </lineage>
</organism>
<evidence type="ECO:0000313" key="6">
    <source>
        <dbReference type="EMBL" id="TCS32763.1"/>
    </source>
</evidence>
<dbReference type="CDD" id="cd07209">
    <property type="entry name" value="Pat_hypo_Ecoli_Z1214_like"/>
    <property type="match status" value="1"/>
</dbReference>
<dbReference type="PANTHER" id="PTHR14226:SF57">
    <property type="entry name" value="BLR7027 PROTEIN"/>
    <property type="match status" value="1"/>
</dbReference>
<dbReference type="GO" id="GO:0016787">
    <property type="term" value="F:hydrolase activity"/>
    <property type="evidence" value="ECO:0007669"/>
    <property type="project" value="UniProtKB-UniRule"/>
</dbReference>
<keyword evidence="7" id="KW-1185">Reference proteome</keyword>
<feature type="active site" description="Proton acceptor" evidence="4">
    <location>
        <position position="212"/>
    </location>
</feature>
<feature type="short sequence motif" description="GXGXXG" evidence="4">
    <location>
        <begin position="22"/>
        <end position="27"/>
    </location>
</feature>
<feature type="active site" description="Nucleophile" evidence="4">
    <location>
        <position position="51"/>
    </location>
</feature>
<dbReference type="SUPFAM" id="SSF52151">
    <property type="entry name" value="FabD/lysophospholipase-like"/>
    <property type="match status" value="1"/>
</dbReference>
<dbReference type="Proteomes" id="UP000295382">
    <property type="component" value="Unassembled WGS sequence"/>
</dbReference>
<dbReference type="PROSITE" id="PS51635">
    <property type="entry name" value="PNPLA"/>
    <property type="match status" value="1"/>
</dbReference>
<accession>A0A4R3HNZ1</accession>
<gene>
    <name evidence="6" type="ORF">EDC30_12035</name>
</gene>
<sequence>MDMKASNDFNPDQHRIALVLQGGGALGAYQAGVYQALHEHGLTPDWVVGTSIGAINAAIIAGNKRSRCLAQLKEFWDRVAHDDAFDMNRVSDAARQMNIRMATFDTLLRGVPGFFSPRMMHPFSLGMPVDPEQASFYDTAPLAKTLHELVDFDYLNTPGGMRLTIEAMKVTCGRRAIFDNRQRHISVKHIMASGALPPGFPPVRIDGELYWDGGLFSNTPLETVLDDEPRVDTLCFMVDLWSASGDEPTTMDEVATRQKDVMYASRSKNHIEHYLELHNLRRMVRKLHSELPEECKKRTAHVLDAVGRDSTIHIVRLAYSGRDWHMASKDVNFSRGSIRWRWEQGYQDALRAIRHRGWTSFVPAETGIVVHELVPDEAESVSAK</sequence>
<comment type="caution">
    <text evidence="6">The sequence shown here is derived from an EMBL/GenBank/DDBJ whole genome shotgun (WGS) entry which is preliminary data.</text>
</comment>